<evidence type="ECO:0000313" key="1">
    <source>
        <dbReference type="EMBL" id="GDY33770.1"/>
    </source>
</evidence>
<sequence length="153" mass="16989">MTITARWADLRPGTVTAQAEHEMTLSTSEDIRGLVERLSAAHTSEAHLVHHDRPRKVSAFGGDSRPDHHVVVGVWQGFGYIEYTDPEHWSQPIGDPNSPEWHTSTGEHFRAGSGIPITDLVNALSEFLTNPQRPACLTWREHGDFPGQHRVAG</sequence>
<name>A0A4D4JFI9_9PSEU</name>
<dbReference type="OrthoDB" id="3692627at2"/>
<dbReference type="AlphaFoldDB" id="A0A4D4JFI9"/>
<dbReference type="RefSeq" id="WP_137816688.1">
    <property type="nucleotide sequence ID" value="NZ_BJFL01000055.1"/>
</dbReference>
<dbReference type="EMBL" id="BJFL01000055">
    <property type="protein sequence ID" value="GDY33770.1"/>
    <property type="molecule type" value="Genomic_DNA"/>
</dbReference>
<keyword evidence="2" id="KW-1185">Reference proteome</keyword>
<gene>
    <name evidence="1" type="ORF">GTS_54030</name>
</gene>
<comment type="caution">
    <text evidence="1">The sequence shown here is derived from an EMBL/GenBank/DDBJ whole genome shotgun (WGS) entry which is preliminary data.</text>
</comment>
<protein>
    <recommendedName>
        <fullName evidence="3">Immunity protein Imm1</fullName>
    </recommendedName>
</protein>
<accession>A0A4D4JFI9</accession>
<reference evidence="2" key="1">
    <citation type="submission" date="2019-04" db="EMBL/GenBank/DDBJ databases">
        <title>Draft genome sequence of Pseudonocardiaceae bacterium SL3-2-4.</title>
        <authorList>
            <person name="Ningsih F."/>
            <person name="Yokota A."/>
            <person name="Sakai Y."/>
            <person name="Nanatani K."/>
            <person name="Yabe S."/>
            <person name="Oetari A."/>
            <person name="Sjamsuridzal W."/>
        </authorList>
    </citation>
    <scope>NUCLEOTIDE SEQUENCE [LARGE SCALE GENOMIC DNA]</scope>
    <source>
        <strain evidence="2">SL3-2-4</strain>
    </source>
</reference>
<proteinExistence type="predicted"/>
<organism evidence="1 2">
    <name type="scientific">Gandjariella thermophila</name>
    <dbReference type="NCBI Taxonomy" id="1931992"/>
    <lineage>
        <taxon>Bacteria</taxon>
        <taxon>Bacillati</taxon>
        <taxon>Actinomycetota</taxon>
        <taxon>Actinomycetes</taxon>
        <taxon>Pseudonocardiales</taxon>
        <taxon>Pseudonocardiaceae</taxon>
        <taxon>Gandjariella</taxon>
    </lineage>
</organism>
<evidence type="ECO:0008006" key="3">
    <source>
        <dbReference type="Google" id="ProtNLM"/>
    </source>
</evidence>
<dbReference type="Pfam" id="PF14430">
    <property type="entry name" value="Imm1"/>
    <property type="match status" value="1"/>
</dbReference>
<dbReference type="Proteomes" id="UP000298860">
    <property type="component" value="Unassembled WGS sequence"/>
</dbReference>
<evidence type="ECO:0000313" key="2">
    <source>
        <dbReference type="Proteomes" id="UP000298860"/>
    </source>
</evidence>
<dbReference type="InterPro" id="IPR025680">
    <property type="entry name" value="DddI"/>
</dbReference>